<evidence type="ECO:0000313" key="2">
    <source>
        <dbReference type="EMBL" id="CCA24844.1"/>
    </source>
</evidence>
<dbReference type="AlphaFoldDB" id="F0WCN6"/>
<dbReference type="EMBL" id="FR824105">
    <property type="protein sequence ID" value="CCA18957.1"/>
    <property type="molecule type" value="Genomic_DNA"/>
</dbReference>
<name>F0WCN6_9STRA</name>
<organism evidence="1">
    <name type="scientific">Albugo laibachii Nc14</name>
    <dbReference type="NCBI Taxonomy" id="890382"/>
    <lineage>
        <taxon>Eukaryota</taxon>
        <taxon>Sar</taxon>
        <taxon>Stramenopiles</taxon>
        <taxon>Oomycota</taxon>
        <taxon>Peronosporomycetes</taxon>
        <taxon>Albuginales</taxon>
        <taxon>Albuginaceae</taxon>
        <taxon>Albugo</taxon>
    </lineage>
</organism>
<protein>
    <submittedName>
        <fullName evidence="2">AlNc14C261G9823 protein</fullName>
    </submittedName>
    <submittedName>
        <fullName evidence="1">AlNc14C60G4418 protein</fullName>
    </submittedName>
</protein>
<reference evidence="1" key="1">
    <citation type="journal article" date="2011" name="PLoS Biol.">
        <title>Gene gain and loss during evolution of obligate parasitism in the white rust pathogen of Arabidopsis thaliana.</title>
        <authorList>
            <person name="Kemen E."/>
            <person name="Gardiner A."/>
            <person name="Schultz-Larsen T."/>
            <person name="Kemen A.C."/>
            <person name="Balmuth A.L."/>
            <person name="Robert-Seilaniantz A."/>
            <person name="Bailey K."/>
            <person name="Holub E."/>
            <person name="Studholme D.J."/>
            <person name="Maclean D."/>
            <person name="Jones J.D."/>
        </authorList>
    </citation>
    <scope>NUCLEOTIDE SEQUENCE</scope>
</reference>
<gene>
    <name evidence="1" type="primary">AlNc14C60G4418</name>
    <name evidence="2" type="synonym">AlNc14C261G9823</name>
    <name evidence="1" type="ORF">ALNC14_051000</name>
    <name evidence="2" type="ORF">ALNC14_109880</name>
</gene>
<reference evidence="1" key="2">
    <citation type="submission" date="2011-02" db="EMBL/GenBank/DDBJ databases">
        <authorList>
            <person name="MacLean D."/>
        </authorList>
    </citation>
    <scope>NUCLEOTIDE SEQUENCE</scope>
</reference>
<dbReference type="EMBL" id="FR824306">
    <property type="protein sequence ID" value="CCA24844.1"/>
    <property type="molecule type" value="Genomic_DNA"/>
</dbReference>
<evidence type="ECO:0000313" key="1">
    <source>
        <dbReference type="EMBL" id="CCA18957.1"/>
    </source>
</evidence>
<dbReference type="HOGENOM" id="CLU_1130762_0_0_1"/>
<sequence>MKYHSLRIEDVHLKAKLSSCITNSNRLACDRFQFIPNEICDYEAFNSYGAEHSKEMKLNAMFKILESGSYSTRARCTDNTDSGCKRKDIETNDHSLIRPEEEGDRSHDTSSGMWLSTVIVKYDGGSDCLACLLLLHEVLLVSLSNSNVCMIEKKEGLECACKTTLKEAFQPLKIHSLQQIRMADMKHLLHLHKVTKWHIQRAAHWNLLFTIRGDDLRLLINKPPSSFFRLLYMRQGCLQIIQMLLD</sequence>
<proteinExistence type="predicted"/>
<accession>F0WCN6</accession>